<protein>
    <recommendedName>
        <fullName evidence="2">Low molecular weight protein antigen 6 PH domain-containing protein</fullName>
    </recommendedName>
</protein>
<evidence type="ECO:0000259" key="2">
    <source>
        <dbReference type="Pfam" id="PF10756"/>
    </source>
</evidence>
<feature type="transmembrane region" description="Helical" evidence="1">
    <location>
        <begin position="167"/>
        <end position="187"/>
    </location>
</feature>
<evidence type="ECO:0000256" key="1">
    <source>
        <dbReference type="SAM" id="Phobius"/>
    </source>
</evidence>
<dbReference type="InterPro" id="IPR019692">
    <property type="entry name" value="CFP-6_PH"/>
</dbReference>
<gene>
    <name evidence="3" type="ORF">RS83_03553</name>
</gene>
<reference evidence="3 4" key="1">
    <citation type="submission" date="2015-02" db="EMBL/GenBank/DDBJ databases">
        <title>Draft genome sequences of ten Microbacterium spp. with emphasis on heavy metal contaminated environments.</title>
        <authorList>
            <person name="Corretto E."/>
        </authorList>
    </citation>
    <scope>NUCLEOTIDE SEQUENCE [LARGE SCALE GENOMIC DNA]</scope>
    <source>
        <strain evidence="3 4">BEL4b</strain>
    </source>
</reference>
<dbReference type="PATRIC" id="fig|82380.11.peg.3580"/>
<feature type="domain" description="Low molecular weight protein antigen 6 PH" evidence="2">
    <location>
        <begin position="67"/>
        <end position="107"/>
    </location>
</feature>
<organism evidence="3 4">
    <name type="scientific">Microbacterium oxydans</name>
    <dbReference type="NCBI Taxonomy" id="82380"/>
    <lineage>
        <taxon>Bacteria</taxon>
        <taxon>Bacillati</taxon>
        <taxon>Actinomycetota</taxon>
        <taxon>Actinomycetes</taxon>
        <taxon>Micrococcales</taxon>
        <taxon>Microbacteriaceae</taxon>
        <taxon>Microbacterium</taxon>
    </lineage>
</organism>
<feature type="transmembrane region" description="Helical" evidence="1">
    <location>
        <begin position="45"/>
        <end position="65"/>
    </location>
</feature>
<dbReference type="AlphaFoldDB" id="A0A0F0L849"/>
<keyword evidence="1" id="KW-0472">Membrane</keyword>
<keyword evidence="1" id="KW-1133">Transmembrane helix</keyword>
<proteinExistence type="predicted"/>
<name>A0A0F0L849_9MICO</name>
<feature type="transmembrane region" description="Helical" evidence="1">
    <location>
        <begin position="15"/>
        <end position="33"/>
    </location>
</feature>
<dbReference type="Proteomes" id="UP000033640">
    <property type="component" value="Unassembled WGS sequence"/>
</dbReference>
<keyword evidence="1" id="KW-0812">Transmembrane</keyword>
<sequence length="188" mass="20338">MTAAPAPEGVRTYRAPSGVITMVLTGLLALFLLGDAALKSGCGPMLLLAPWVLLGLWVVYEISFVSHVRVDGEGVLVQNLLRRTSFGWSQVRDIDLRWQLVFSLQDGADLTSFGGPAHARPRRSRMRDEDAQTAPAGLRDLTDIRDRWQAAGVTASTSISRQWDWKALGALGIILAWAVASVLIVSAG</sequence>
<evidence type="ECO:0000313" key="3">
    <source>
        <dbReference type="EMBL" id="KJL28480.1"/>
    </source>
</evidence>
<accession>A0A0F0L849</accession>
<dbReference type="OrthoDB" id="3712355at2"/>
<dbReference type="Pfam" id="PF10756">
    <property type="entry name" value="bPH_6"/>
    <property type="match status" value="1"/>
</dbReference>
<dbReference type="EMBL" id="JYIW01000026">
    <property type="protein sequence ID" value="KJL28480.1"/>
    <property type="molecule type" value="Genomic_DNA"/>
</dbReference>
<evidence type="ECO:0000313" key="4">
    <source>
        <dbReference type="Proteomes" id="UP000033640"/>
    </source>
</evidence>
<comment type="caution">
    <text evidence="3">The sequence shown here is derived from an EMBL/GenBank/DDBJ whole genome shotgun (WGS) entry which is preliminary data.</text>
</comment>